<keyword evidence="2" id="KW-1185">Reference proteome</keyword>
<reference evidence="1 2" key="1">
    <citation type="submission" date="2014-12" db="EMBL/GenBank/DDBJ databases">
        <title>Draft genome sequence of Paenibacillus kamchatkensis strain B-2647.</title>
        <authorList>
            <person name="Karlyshev A.V."/>
            <person name="Kudryashova E.B."/>
        </authorList>
    </citation>
    <scope>NUCLEOTIDE SEQUENCE [LARGE SCALE GENOMIC DNA]</scope>
    <source>
        <strain evidence="1 2">VKM B-2647</strain>
    </source>
</reference>
<name>A0ABR5ACN2_9BACL</name>
<accession>A0ABR5ACN2</accession>
<protein>
    <submittedName>
        <fullName evidence="1">Uncharacterized protein</fullName>
    </submittedName>
</protein>
<proteinExistence type="predicted"/>
<evidence type="ECO:0000313" key="1">
    <source>
        <dbReference type="EMBL" id="KIL38791.1"/>
    </source>
</evidence>
<comment type="caution">
    <text evidence="1">The sequence shown here is derived from an EMBL/GenBank/DDBJ whole genome shotgun (WGS) entry which is preliminary data.</text>
</comment>
<evidence type="ECO:0000313" key="2">
    <source>
        <dbReference type="Proteomes" id="UP000031967"/>
    </source>
</evidence>
<dbReference type="Proteomes" id="UP000031967">
    <property type="component" value="Unassembled WGS sequence"/>
</dbReference>
<gene>
    <name evidence="1" type="ORF">SD70_24210</name>
</gene>
<dbReference type="EMBL" id="JXAK01000051">
    <property type="protein sequence ID" value="KIL38791.1"/>
    <property type="molecule type" value="Genomic_DNA"/>
</dbReference>
<sequence>MYLEWNMDKLVRTVRLHDRISVLRQYESDCYSICLFLLQCEKMAHEAAKNALYHLITSDACFARDGSIRNELFRKEVAKCALQVKIRSMNVDRGD</sequence>
<organism evidence="1 2">
    <name type="scientific">Gordoniibacillus kamchatkensis</name>
    <dbReference type="NCBI Taxonomy" id="1590651"/>
    <lineage>
        <taxon>Bacteria</taxon>
        <taxon>Bacillati</taxon>
        <taxon>Bacillota</taxon>
        <taxon>Bacilli</taxon>
        <taxon>Bacillales</taxon>
        <taxon>Paenibacillaceae</taxon>
        <taxon>Gordoniibacillus</taxon>
    </lineage>
</organism>